<dbReference type="PIRSF" id="PIRSF005900">
    <property type="entry name" value="Dps"/>
    <property type="match status" value="1"/>
</dbReference>
<evidence type="ECO:0000313" key="5">
    <source>
        <dbReference type="Proteomes" id="UP000278983"/>
    </source>
</evidence>
<dbReference type="RefSeq" id="WP_126678677.1">
    <property type="nucleotide sequence ID" value="NZ_JBQMXP010000001.1"/>
</dbReference>
<dbReference type="SUPFAM" id="SSF47240">
    <property type="entry name" value="Ferritin-like"/>
    <property type="match status" value="1"/>
</dbReference>
<evidence type="ECO:0000259" key="3">
    <source>
        <dbReference type="Pfam" id="PF00210"/>
    </source>
</evidence>
<dbReference type="InterPro" id="IPR009078">
    <property type="entry name" value="Ferritin-like_SF"/>
</dbReference>
<dbReference type="AlphaFoldDB" id="A0A432LL22"/>
<dbReference type="InterPro" id="IPR012347">
    <property type="entry name" value="Ferritin-like"/>
</dbReference>
<evidence type="ECO:0000256" key="2">
    <source>
        <dbReference type="RuleBase" id="RU003875"/>
    </source>
</evidence>
<dbReference type="InterPro" id="IPR008331">
    <property type="entry name" value="Ferritin_DPS_dom"/>
</dbReference>
<dbReference type="Gene3D" id="1.20.1260.10">
    <property type="match status" value="1"/>
</dbReference>
<accession>A0A432LL22</accession>
<dbReference type="PRINTS" id="PR01346">
    <property type="entry name" value="HELNAPAPROT"/>
</dbReference>
<dbReference type="OrthoDB" id="9797023at2"/>
<dbReference type="GO" id="GO:0016722">
    <property type="term" value="F:oxidoreductase activity, acting on metal ions"/>
    <property type="evidence" value="ECO:0007669"/>
    <property type="project" value="InterPro"/>
</dbReference>
<dbReference type="GO" id="GO:0008199">
    <property type="term" value="F:ferric iron binding"/>
    <property type="evidence" value="ECO:0007669"/>
    <property type="project" value="InterPro"/>
</dbReference>
<dbReference type="PANTHER" id="PTHR42932">
    <property type="entry name" value="GENERAL STRESS PROTEIN 20U"/>
    <property type="match status" value="1"/>
</dbReference>
<dbReference type="Pfam" id="PF00210">
    <property type="entry name" value="Ferritin"/>
    <property type="match status" value="1"/>
</dbReference>
<comment type="similarity">
    <text evidence="1 2">Belongs to the Dps family.</text>
</comment>
<dbReference type="InterPro" id="IPR002177">
    <property type="entry name" value="DPS_DNA-bd"/>
</dbReference>
<feature type="domain" description="Ferritin/DPS" evidence="3">
    <location>
        <begin position="21"/>
        <end position="155"/>
    </location>
</feature>
<dbReference type="CDD" id="cd01043">
    <property type="entry name" value="DPS"/>
    <property type="match status" value="1"/>
</dbReference>
<evidence type="ECO:0000256" key="1">
    <source>
        <dbReference type="ARBA" id="ARBA00009497"/>
    </source>
</evidence>
<comment type="caution">
    <text evidence="4">The sequence shown here is derived from an EMBL/GenBank/DDBJ whole genome shotgun (WGS) entry which is preliminary data.</text>
</comment>
<protein>
    <submittedName>
        <fullName evidence="4">DNA starvation/stationary phase protection protein</fullName>
    </submittedName>
</protein>
<dbReference type="Proteomes" id="UP000278983">
    <property type="component" value="Unassembled WGS sequence"/>
</dbReference>
<dbReference type="EMBL" id="RYYU01000001">
    <property type="protein sequence ID" value="RUL59518.1"/>
    <property type="molecule type" value="Genomic_DNA"/>
</dbReference>
<reference evidence="4 5" key="1">
    <citation type="submission" date="2018-12" db="EMBL/GenBank/DDBJ databases">
        <title>Genome sequencing of Prevotella sp. KCOM 3155 (= JS262).</title>
        <authorList>
            <person name="Kook J.-K."/>
            <person name="Park S.-N."/>
            <person name="Lim Y.K."/>
        </authorList>
    </citation>
    <scope>NUCLEOTIDE SEQUENCE [LARGE SCALE GENOMIC DNA]</scope>
    <source>
        <strain evidence="4 5">KCOM 3155</strain>
    </source>
</reference>
<organism evidence="4 5">
    <name type="scientific">Prevotella koreensis</name>
    <dbReference type="NCBI Taxonomy" id="2490854"/>
    <lineage>
        <taxon>Bacteria</taxon>
        <taxon>Pseudomonadati</taxon>
        <taxon>Bacteroidota</taxon>
        <taxon>Bacteroidia</taxon>
        <taxon>Bacteroidales</taxon>
        <taxon>Prevotellaceae</taxon>
        <taxon>Prevotella</taxon>
    </lineage>
</organism>
<dbReference type="PANTHER" id="PTHR42932:SF1">
    <property type="entry name" value="GENERAL STRESS PROTEIN 20U"/>
    <property type="match status" value="1"/>
</dbReference>
<proteinExistence type="inferred from homology"/>
<keyword evidence="5" id="KW-1185">Reference proteome</keyword>
<sequence>MRTLDFLGLDEKKVQNVVNGLSGLLADLQVYYTNLRGFHWNVSGRNFYIMHQKYEEFYNDAAEKIDEVAERMLQLGGVPESRFSEYLKVSDIKEVAGIGCGGEARDMLLGWLKSLIEKERKVLALATEAGDDVTVSLMSDYLKGQEKAVWMLVAYSKRHGQDSGSCGCGNK</sequence>
<dbReference type="InterPro" id="IPR023188">
    <property type="entry name" value="DPS_DNA-bd_CS"/>
</dbReference>
<evidence type="ECO:0000313" key="4">
    <source>
        <dbReference type="EMBL" id="RUL59518.1"/>
    </source>
</evidence>
<name>A0A432LL22_9BACT</name>
<dbReference type="PROSITE" id="PS00819">
    <property type="entry name" value="DPS_2"/>
    <property type="match status" value="1"/>
</dbReference>
<gene>
    <name evidence="4" type="ORF">EHV08_06935</name>
</gene>